<proteinExistence type="inferred from homology"/>
<comment type="similarity">
    <text evidence="4">Belongs to the ubiquitin-conjugating enzyme family.</text>
</comment>
<evidence type="ECO:0000256" key="2">
    <source>
        <dbReference type="ARBA" id="ARBA00022786"/>
    </source>
</evidence>
<organism evidence="6 7">
    <name type="scientific">Pristionchus entomophagus</name>
    <dbReference type="NCBI Taxonomy" id="358040"/>
    <lineage>
        <taxon>Eukaryota</taxon>
        <taxon>Metazoa</taxon>
        <taxon>Ecdysozoa</taxon>
        <taxon>Nematoda</taxon>
        <taxon>Chromadorea</taxon>
        <taxon>Rhabditida</taxon>
        <taxon>Rhabditina</taxon>
        <taxon>Diplogasteromorpha</taxon>
        <taxon>Diplogasteroidea</taxon>
        <taxon>Neodiplogasteridae</taxon>
        <taxon>Pristionchus</taxon>
    </lineage>
</organism>
<dbReference type="Gene3D" id="3.10.110.10">
    <property type="entry name" value="Ubiquitin Conjugating Enzyme"/>
    <property type="match status" value="1"/>
</dbReference>
<dbReference type="EMBL" id="BTSX01000001">
    <property type="protein sequence ID" value="GMS81760.1"/>
    <property type="molecule type" value="Genomic_DNA"/>
</dbReference>
<dbReference type="PROSITE" id="PS00183">
    <property type="entry name" value="UBC_1"/>
    <property type="match status" value="1"/>
</dbReference>
<dbReference type="PROSITE" id="PS50127">
    <property type="entry name" value="UBC_2"/>
    <property type="match status" value="1"/>
</dbReference>
<evidence type="ECO:0000313" key="6">
    <source>
        <dbReference type="EMBL" id="GMS81760.1"/>
    </source>
</evidence>
<dbReference type="GO" id="GO:0032446">
    <property type="term" value="P:protein modification by small protein conjugation"/>
    <property type="evidence" value="ECO:0007669"/>
    <property type="project" value="UniProtKB-ARBA"/>
</dbReference>
<keyword evidence="1" id="KW-0808">Transferase</keyword>
<evidence type="ECO:0000256" key="4">
    <source>
        <dbReference type="RuleBase" id="RU362109"/>
    </source>
</evidence>
<dbReference type="InterPro" id="IPR000608">
    <property type="entry name" value="UBC"/>
</dbReference>
<evidence type="ECO:0000259" key="5">
    <source>
        <dbReference type="PROSITE" id="PS50127"/>
    </source>
</evidence>
<dbReference type="PANTHER" id="PTHR24067">
    <property type="entry name" value="UBIQUITIN-CONJUGATING ENZYME E2"/>
    <property type="match status" value="1"/>
</dbReference>
<dbReference type="Proteomes" id="UP001432027">
    <property type="component" value="Unassembled WGS sequence"/>
</dbReference>
<comment type="caution">
    <text evidence="6">The sequence shown here is derived from an EMBL/GenBank/DDBJ whole genome shotgun (WGS) entry which is preliminary data.</text>
</comment>
<keyword evidence="7" id="KW-1185">Reference proteome</keyword>
<name>A0AAV5SH18_9BILA</name>
<dbReference type="InterPro" id="IPR016135">
    <property type="entry name" value="UBQ-conjugating_enzyme/RWD"/>
</dbReference>
<dbReference type="SUPFAM" id="SSF54495">
    <property type="entry name" value="UBC-like"/>
    <property type="match status" value="1"/>
</dbReference>
<dbReference type="AlphaFoldDB" id="A0AAV5SH18"/>
<keyword evidence="4" id="KW-0067">ATP-binding</keyword>
<reference evidence="6" key="1">
    <citation type="submission" date="2023-10" db="EMBL/GenBank/DDBJ databases">
        <title>Genome assembly of Pristionchus species.</title>
        <authorList>
            <person name="Yoshida K."/>
            <person name="Sommer R.J."/>
        </authorList>
    </citation>
    <scope>NUCLEOTIDE SEQUENCE</scope>
    <source>
        <strain evidence="6">RS0144</strain>
    </source>
</reference>
<dbReference type="CDD" id="cd23794">
    <property type="entry name" value="UBCc_UBE2F_UBE2M"/>
    <property type="match status" value="1"/>
</dbReference>
<protein>
    <recommendedName>
        <fullName evidence="5">UBC core domain-containing protein</fullName>
    </recommendedName>
</protein>
<feature type="active site" description="Glycyl thioester intermediate" evidence="3">
    <location>
        <position position="22"/>
    </location>
</feature>
<feature type="non-terminal residue" evidence="6">
    <location>
        <position position="1"/>
    </location>
</feature>
<gene>
    <name evidence="6" type="ORF">PENTCL1PPCAC_3935</name>
</gene>
<sequence>PPVVKCLTRIWHPNITEEGAICLSLLRENSLDAMGWLPTRNLTEVVFGLASLFTDLMNVDDPLNQQAAEEFQQNQGAFEKKVRDYIRSYANY</sequence>
<accession>A0AAV5SH18</accession>
<dbReference type="GO" id="GO:0005524">
    <property type="term" value="F:ATP binding"/>
    <property type="evidence" value="ECO:0007669"/>
    <property type="project" value="UniProtKB-UniRule"/>
</dbReference>
<evidence type="ECO:0000313" key="7">
    <source>
        <dbReference type="Proteomes" id="UP001432027"/>
    </source>
</evidence>
<evidence type="ECO:0000256" key="1">
    <source>
        <dbReference type="ARBA" id="ARBA00022679"/>
    </source>
</evidence>
<feature type="domain" description="UBC core" evidence="5">
    <location>
        <begin position="1"/>
        <end position="91"/>
    </location>
</feature>
<dbReference type="SMART" id="SM00212">
    <property type="entry name" value="UBCc"/>
    <property type="match status" value="1"/>
</dbReference>
<dbReference type="GO" id="GO:0016740">
    <property type="term" value="F:transferase activity"/>
    <property type="evidence" value="ECO:0007669"/>
    <property type="project" value="UniProtKB-KW"/>
</dbReference>
<evidence type="ECO:0000256" key="3">
    <source>
        <dbReference type="PROSITE-ProRule" id="PRU10133"/>
    </source>
</evidence>
<dbReference type="InterPro" id="IPR050113">
    <property type="entry name" value="Ub_conjugating_enzyme"/>
</dbReference>
<dbReference type="InterPro" id="IPR023313">
    <property type="entry name" value="UBQ-conjugating_AS"/>
</dbReference>
<keyword evidence="2 4" id="KW-0833">Ubl conjugation pathway</keyword>
<dbReference type="Pfam" id="PF00179">
    <property type="entry name" value="UQ_con"/>
    <property type="match status" value="1"/>
</dbReference>
<keyword evidence="4" id="KW-0547">Nucleotide-binding</keyword>